<dbReference type="EC" id="2.7.7.87" evidence="3"/>
<evidence type="ECO:0000256" key="3">
    <source>
        <dbReference type="ARBA" id="ARBA00012584"/>
    </source>
</evidence>
<keyword evidence="9" id="KW-0067">ATP-binding</keyword>
<dbReference type="PROSITE" id="PS51163">
    <property type="entry name" value="YRDC"/>
    <property type="match status" value="1"/>
</dbReference>
<evidence type="ECO:0000256" key="10">
    <source>
        <dbReference type="ARBA" id="ARBA00029774"/>
    </source>
</evidence>
<name>A0A2H0UWB2_9BACT</name>
<evidence type="ECO:0000256" key="8">
    <source>
        <dbReference type="ARBA" id="ARBA00022741"/>
    </source>
</evidence>
<evidence type="ECO:0000313" key="13">
    <source>
        <dbReference type="EMBL" id="PIR91136.1"/>
    </source>
</evidence>
<accession>A0A2H0UWB2</accession>
<sequence length="195" mass="22021">MIKKYKRDSWEKAALLLKEGIIGVIPTDTIYGIVGSALNKNTVEKIYKLKKRSPEKPMVILISSQGELKRFGVKVTPWQKKILKKLWPGKVSVILNCPSQKFSYLHRNTNTLAFRLPAKKELLRILLITGPLSAPSANWEGYPPATTITQVKKYFGNKVFYLNGGKINGKPSTLVKLTKNKLEILRPGAKEAIFW</sequence>
<dbReference type="GO" id="GO:0008033">
    <property type="term" value="P:tRNA processing"/>
    <property type="evidence" value="ECO:0007669"/>
    <property type="project" value="UniProtKB-KW"/>
</dbReference>
<comment type="similarity">
    <text evidence="2">Belongs to the SUA5 family.</text>
</comment>
<evidence type="ECO:0000256" key="11">
    <source>
        <dbReference type="ARBA" id="ARBA00048366"/>
    </source>
</evidence>
<evidence type="ECO:0000256" key="9">
    <source>
        <dbReference type="ARBA" id="ARBA00022840"/>
    </source>
</evidence>
<evidence type="ECO:0000259" key="12">
    <source>
        <dbReference type="PROSITE" id="PS51163"/>
    </source>
</evidence>
<keyword evidence="6" id="KW-0819">tRNA processing</keyword>
<evidence type="ECO:0000313" key="14">
    <source>
        <dbReference type="Proteomes" id="UP000230882"/>
    </source>
</evidence>
<dbReference type="Gene3D" id="3.90.870.10">
    <property type="entry name" value="DHBP synthase"/>
    <property type="match status" value="1"/>
</dbReference>
<dbReference type="PANTHER" id="PTHR17490">
    <property type="entry name" value="SUA5"/>
    <property type="match status" value="1"/>
</dbReference>
<evidence type="ECO:0000256" key="7">
    <source>
        <dbReference type="ARBA" id="ARBA00022695"/>
    </source>
</evidence>
<dbReference type="GO" id="GO:0003725">
    <property type="term" value="F:double-stranded RNA binding"/>
    <property type="evidence" value="ECO:0007669"/>
    <property type="project" value="InterPro"/>
</dbReference>
<evidence type="ECO:0000256" key="5">
    <source>
        <dbReference type="ARBA" id="ARBA00022679"/>
    </source>
</evidence>
<dbReference type="InterPro" id="IPR050156">
    <property type="entry name" value="TC-AMP_synthase_SUA5"/>
</dbReference>
<dbReference type="GO" id="GO:0006450">
    <property type="term" value="P:regulation of translational fidelity"/>
    <property type="evidence" value="ECO:0007669"/>
    <property type="project" value="TreeGrafter"/>
</dbReference>
<keyword evidence="5" id="KW-0808">Transferase</keyword>
<proteinExistence type="inferred from homology"/>
<keyword evidence="7" id="KW-0548">Nucleotidyltransferase</keyword>
<protein>
    <recommendedName>
        <fullName evidence="10">L-threonylcarbamoyladenylate synthase</fullName>
        <ecNumber evidence="3">2.7.7.87</ecNumber>
    </recommendedName>
    <alternativeName>
        <fullName evidence="10">L-threonylcarbamoyladenylate synthase</fullName>
    </alternativeName>
</protein>
<keyword evidence="4" id="KW-0963">Cytoplasm</keyword>
<dbReference type="InterPro" id="IPR006070">
    <property type="entry name" value="Sua5-like_dom"/>
</dbReference>
<dbReference type="GO" id="GO:0000049">
    <property type="term" value="F:tRNA binding"/>
    <property type="evidence" value="ECO:0007669"/>
    <property type="project" value="TreeGrafter"/>
</dbReference>
<dbReference type="InterPro" id="IPR017945">
    <property type="entry name" value="DHBP_synth_RibB-like_a/b_dom"/>
</dbReference>
<comment type="subcellular location">
    <subcellularLocation>
        <location evidence="1">Cytoplasm</location>
    </subcellularLocation>
</comment>
<evidence type="ECO:0000256" key="1">
    <source>
        <dbReference type="ARBA" id="ARBA00004496"/>
    </source>
</evidence>
<dbReference type="Pfam" id="PF01300">
    <property type="entry name" value="Sua5_yciO_yrdC"/>
    <property type="match status" value="1"/>
</dbReference>
<dbReference type="Proteomes" id="UP000230882">
    <property type="component" value="Unassembled WGS sequence"/>
</dbReference>
<gene>
    <name evidence="13" type="ORF">COU02_01055</name>
</gene>
<dbReference type="PANTHER" id="PTHR17490:SF16">
    <property type="entry name" value="THREONYLCARBAMOYL-AMP SYNTHASE"/>
    <property type="match status" value="1"/>
</dbReference>
<evidence type="ECO:0000256" key="2">
    <source>
        <dbReference type="ARBA" id="ARBA00007663"/>
    </source>
</evidence>
<comment type="caution">
    <text evidence="13">The sequence shown here is derived from an EMBL/GenBank/DDBJ whole genome shotgun (WGS) entry which is preliminary data.</text>
</comment>
<organism evidence="13 14">
    <name type="scientific">bacterium (Candidatus Gribaldobacteria) CG10_big_fil_rev_8_21_14_0_10_37_46</name>
    <dbReference type="NCBI Taxonomy" id="2014276"/>
    <lineage>
        <taxon>Bacteria</taxon>
        <taxon>Candidatus Gribaldobacteria</taxon>
    </lineage>
</organism>
<evidence type="ECO:0000256" key="4">
    <source>
        <dbReference type="ARBA" id="ARBA00022490"/>
    </source>
</evidence>
<dbReference type="SUPFAM" id="SSF55821">
    <property type="entry name" value="YrdC/RibB"/>
    <property type="match status" value="1"/>
</dbReference>
<dbReference type="EMBL" id="PFAU01000027">
    <property type="protein sequence ID" value="PIR91136.1"/>
    <property type="molecule type" value="Genomic_DNA"/>
</dbReference>
<dbReference type="GO" id="GO:0005524">
    <property type="term" value="F:ATP binding"/>
    <property type="evidence" value="ECO:0007669"/>
    <property type="project" value="UniProtKB-KW"/>
</dbReference>
<dbReference type="GO" id="GO:0005737">
    <property type="term" value="C:cytoplasm"/>
    <property type="evidence" value="ECO:0007669"/>
    <property type="project" value="UniProtKB-SubCell"/>
</dbReference>
<reference evidence="14" key="1">
    <citation type="submission" date="2017-09" db="EMBL/GenBank/DDBJ databases">
        <title>Depth-based differentiation of microbial function through sediment-hosted aquifers and enrichment of novel symbionts in the deep terrestrial subsurface.</title>
        <authorList>
            <person name="Probst A.J."/>
            <person name="Ladd B."/>
            <person name="Jarett J.K."/>
            <person name="Geller-Mcgrath D.E."/>
            <person name="Sieber C.M.K."/>
            <person name="Emerson J.B."/>
            <person name="Anantharaman K."/>
            <person name="Thomas B.C."/>
            <person name="Malmstrom R."/>
            <person name="Stieglmeier M."/>
            <person name="Klingl A."/>
            <person name="Woyke T."/>
            <person name="Ryan C.M."/>
            <person name="Banfield J.F."/>
        </authorList>
    </citation>
    <scope>NUCLEOTIDE SEQUENCE [LARGE SCALE GENOMIC DNA]</scope>
</reference>
<comment type="catalytic activity">
    <reaction evidence="11">
        <text>L-threonine + hydrogencarbonate + ATP = L-threonylcarbamoyladenylate + diphosphate + H2O</text>
        <dbReference type="Rhea" id="RHEA:36407"/>
        <dbReference type="ChEBI" id="CHEBI:15377"/>
        <dbReference type="ChEBI" id="CHEBI:17544"/>
        <dbReference type="ChEBI" id="CHEBI:30616"/>
        <dbReference type="ChEBI" id="CHEBI:33019"/>
        <dbReference type="ChEBI" id="CHEBI:57926"/>
        <dbReference type="ChEBI" id="CHEBI:73682"/>
        <dbReference type="EC" id="2.7.7.87"/>
    </reaction>
</comment>
<dbReference type="AlphaFoldDB" id="A0A2H0UWB2"/>
<evidence type="ECO:0000256" key="6">
    <source>
        <dbReference type="ARBA" id="ARBA00022694"/>
    </source>
</evidence>
<keyword evidence="8" id="KW-0547">Nucleotide-binding</keyword>
<dbReference type="GO" id="GO:0061710">
    <property type="term" value="F:L-threonylcarbamoyladenylate synthase"/>
    <property type="evidence" value="ECO:0007669"/>
    <property type="project" value="UniProtKB-EC"/>
</dbReference>
<feature type="domain" description="YrdC-like" evidence="12">
    <location>
        <begin position="7"/>
        <end position="190"/>
    </location>
</feature>
<dbReference type="NCBIfam" id="TIGR00057">
    <property type="entry name" value="L-threonylcarbamoyladenylate synthase"/>
    <property type="match status" value="1"/>
</dbReference>